<feature type="transmembrane region" description="Helical" evidence="1">
    <location>
        <begin position="473"/>
        <end position="496"/>
    </location>
</feature>
<gene>
    <name evidence="2" type="ORF">ATHL_03255</name>
    <name evidence="3" type="ORF">DEQ80_03665</name>
</gene>
<feature type="transmembrane region" description="Helical" evidence="1">
    <location>
        <begin position="167"/>
        <end position="193"/>
    </location>
</feature>
<dbReference type="EMBL" id="DF967966">
    <property type="protein sequence ID" value="GAP08353.1"/>
    <property type="molecule type" value="Genomic_DNA"/>
</dbReference>
<protein>
    <submittedName>
        <fullName evidence="3">Uncharacterized protein</fullName>
    </submittedName>
</protein>
<feature type="transmembrane region" description="Helical" evidence="1">
    <location>
        <begin position="354"/>
        <end position="372"/>
    </location>
</feature>
<feature type="transmembrane region" description="Helical" evidence="1">
    <location>
        <begin position="135"/>
        <end position="155"/>
    </location>
</feature>
<organism evidence="3 5">
    <name type="scientific">Anaerolinea thermolimosa</name>
    <dbReference type="NCBI Taxonomy" id="229919"/>
    <lineage>
        <taxon>Bacteria</taxon>
        <taxon>Bacillati</taxon>
        <taxon>Chloroflexota</taxon>
        <taxon>Anaerolineae</taxon>
        <taxon>Anaerolineales</taxon>
        <taxon>Anaerolineaceae</taxon>
        <taxon>Anaerolinea</taxon>
    </lineage>
</organism>
<feature type="transmembrane region" description="Helical" evidence="1">
    <location>
        <begin position="447"/>
        <end position="467"/>
    </location>
</feature>
<evidence type="ECO:0000313" key="2">
    <source>
        <dbReference type="EMBL" id="GAP08353.1"/>
    </source>
</evidence>
<dbReference type="Pfam" id="PF16949">
    <property type="entry name" value="ABC_tran_2"/>
    <property type="match status" value="1"/>
</dbReference>
<reference evidence="3 5" key="3">
    <citation type="journal article" date="2018" name="Nat. Biotechnol.">
        <title>A standardized bacterial taxonomy based on genome phylogeny substantially revises the tree of life.</title>
        <authorList>
            <person name="Parks D.H."/>
            <person name="Chuvochina M."/>
            <person name="Waite D.W."/>
            <person name="Rinke C."/>
            <person name="Skarshewski A."/>
            <person name="Chaumeil P.A."/>
            <person name="Hugenholtz P."/>
        </authorList>
    </citation>
    <scope>NUCLEOTIDE SEQUENCE [LARGE SCALE GENOMIC DNA]</scope>
    <source>
        <strain evidence="3">UBA8781</strain>
    </source>
</reference>
<feature type="transmembrane region" description="Helical" evidence="1">
    <location>
        <begin position="517"/>
        <end position="542"/>
    </location>
</feature>
<proteinExistence type="predicted"/>
<dbReference type="Proteomes" id="UP000253922">
    <property type="component" value="Unassembled WGS sequence"/>
</dbReference>
<feature type="transmembrane region" description="Helical" evidence="1">
    <location>
        <begin position="41"/>
        <end position="67"/>
    </location>
</feature>
<keyword evidence="1" id="KW-1133">Transmembrane helix</keyword>
<feature type="transmembrane region" description="Helical" evidence="1">
    <location>
        <begin position="270"/>
        <end position="290"/>
    </location>
</feature>
<feature type="transmembrane region" description="Helical" evidence="1">
    <location>
        <begin position="87"/>
        <end position="114"/>
    </location>
</feature>
<evidence type="ECO:0000313" key="4">
    <source>
        <dbReference type="Proteomes" id="UP000253922"/>
    </source>
</evidence>
<evidence type="ECO:0000256" key="1">
    <source>
        <dbReference type="SAM" id="Phobius"/>
    </source>
</evidence>
<reference evidence="4" key="2">
    <citation type="submission" date="2015-07" db="EMBL/GenBank/DDBJ databases">
        <title>Draft Genome Sequences of Anaerolinea thermolimosa IMO-1, Bellilinea caldifistulae GOMI-1, Leptolinea tardivitalis YMTK-2, Levilinea saccharolytica KIBI-1,Longilinea arvoryzae KOME-1, Previously Described as Members of the Anaerolineaceae (Chloroflexi).</title>
        <authorList>
            <person name="Sekiguchi Y."/>
            <person name="Ohashi A."/>
            <person name="Matsuura N."/>
            <person name="Tourlousse M.D."/>
        </authorList>
    </citation>
    <scope>NUCLEOTIDE SEQUENCE [LARGE SCALE GENOMIC DNA]</scope>
    <source>
        <strain evidence="4">IMO-1</strain>
    </source>
</reference>
<evidence type="ECO:0000313" key="3">
    <source>
        <dbReference type="EMBL" id="HCE16936.1"/>
    </source>
</evidence>
<name>A0A3D1JH41_9CHLR</name>
<evidence type="ECO:0000313" key="5">
    <source>
        <dbReference type="Proteomes" id="UP000264141"/>
    </source>
</evidence>
<feature type="transmembrane region" description="Helical" evidence="1">
    <location>
        <begin position="392"/>
        <end position="417"/>
    </location>
</feature>
<keyword evidence="1" id="KW-0472">Membrane</keyword>
<dbReference type="STRING" id="229919.GCA_001050195_03194"/>
<dbReference type="Proteomes" id="UP000264141">
    <property type="component" value="Unassembled WGS sequence"/>
</dbReference>
<feature type="transmembrane region" description="Helical" evidence="1">
    <location>
        <begin position="548"/>
        <end position="568"/>
    </location>
</feature>
<sequence length="582" mass="63165">MNEQGMPFREPGLWASVWKLLRLRLLIQVNGFRRAKLRTKIALILGVLGVLALSGSVLFISISLLQFLRSPELARLTGDLTAVLEGFPVMLVSASAVGILVTGFGVLLQALYLAGDMDFLMSAPIPIRAVFIAKLVQAILPNFGILSLFTLPLLFGLGASGGYHFLFYPLTVLMLVMLTLAAASLAGLLVMVAARFVPARRLAEVLGFVVGTAVFAFSQGSRYYNFELNPEQMHSLLRVVERFDQPWSPLAWAGHGLIALGKGNWPEAGGWLTAAMLVTGGVFFTALRLSERLYFTGWSRMQNNRRRRLPSASEQSAAGERGRLTQRLGRMIPAYVRAILVKDWLSYRRDLRNLSRLITPLIVGVVYAIGLLRPEGRGIEGEGNAPAFVTEMLRGILLYGDVALALLLGWMLAVNLAGPSISMEGKSYWVIKSSPLSPGQLLTAKFLVAYLPTLGVSGVYLMALQLLKGSPPLTMVISLFAVALASAGLVGLFMALGVPRSKFDWEDPRQTNTVGCLGSLIGFAYLPVCFGLFIGPVFLANLLKFPTLAGQLAGLVLGGTLAVMLVVVPRPWLIRRIPRLGE</sequence>
<dbReference type="EMBL" id="DPBP01000018">
    <property type="protein sequence ID" value="HCE16936.1"/>
    <property type="molecule type" value="Genomic_DNA"/>
</dbReference>
<dbReference type="InterPro" id="IPR031599">
    <property type="entry name" value="ABC_tran_2"/>
</dbReference>
<dbReference type="OrthoDB" id="138672at2"/>
<keyword evidence="4" id="KW-1185">Reference proteome</keyword>
<dbReference type="AlphaFoldDB" id="A0A3D1JH41"/>
<feature type="transmembrane region" description="Helical" evidence="1">
    <location>
        <begin position="205"/>
        <end position="224"/>
    </location>
</feature>
<reference evidence="2" key="1">
    <citation type="journal article" date="2015" name="Genome Announc.">
        <title>Draft Genome Sequences of Anaerolinea thermolimosa IMO-1, Bellilinea caldifistulae GOMI-1, Leptolinea tardivitalis YMTK-2, Levilinea saccharolytica KIBI-1, Longilinea arvoryzae KOME-1, Previously Described as Members of the Class Anaerolineae (Chloroflexi).</title>
        <authorList>
            <person name="Matsuura N."/>
            <person name="Tourlousse M.D."/>
            <person name="Ohashi A."/>
            <person name="Hugenholtz P."/>
            <person name="Sekiguchi Y."/>
        </authorList>
    </citation>
    <scope>NUCLEOTIDE SEQUENCE</scope>
    <source>
        <strain evidence="2">IMO-1</strain>
    </source>
</reference>
<keyword evidence="1" id="KW-0812">Transmembrane</keyword>
<accession>A0A3D1JH41</accession>